<evidence type="ECO:0000256" key="17">
    <source>
        <dbReference type="SAM" id="MobiDB-lite"/>
    </source>
</evidence>
<evidence type="ECO:0000256" key="13">
    <source>
        <dbReference type="ARBA" id="ARBA00031538"/>
    </source>
</evidence>
<feature type="compositionally biased region" description="Low complexity" evidence="17">
    <location>
        <begin position="308"/>
        <end position="320"/>
    </location>
</feature>
<keyword evidence="6 16" id="KW-0812">Transmembrane</keyword>
<comment type="function">
    <text evidence="11">Required for the insertion and/or proper folding and/or complex formation of integral membrane proteins into the membrane. Involved in integration of membrane proteins that insert both dependently and independently of the Sec translocase complex, as well as at least some lipoproteins. Aids folding of multispanning membrane proteins.</text>
</comment>
<evidence type="ECO:0000256" key="10">
    <source>
        <dbReference type="ARBA" id="ARBA00023186"/>
    </source>
</evidence>
<evidence type="ECO:0000313" key="20">
    <source>
        <dbReference type="EMBL" id="MFC4834902.1"/>
    </source>
</evidence>
<dbReference type="Proteomes" id="UP001595909">
    <property type="component" value="Unassembled WGS sequence"/>
</dbReference>
<keyword evidence="4" id="KW-0813">Transport</keyword>
<evidence type="ECO:0000313" key="21">
    <source>
        <dbReference type="Proteomes" id="UP001595909"/>
    </source>
</evidence>
<feature type="compositionally biased region" description="Gly residues" evidence="17">
    <location>
        <begin position="380"/>
        <end position="391"/>
    </location>
</feature>
<accession>A0ABV9RP71</accession>
<evidence type="ECO:0000256" key="7">
    <source>
        <dbReference type="ARBA" id="ARBA00022927"/>
    </source>
</evidence>
<dbReference type="PANTHER" id="PTHR12428">
    <property type="entry name" value="OXA1"/>
    <property type="match status" value="1"/>
</dbReference>
<evidence type="ECO:0000256" key="18">
    <source>
        <dbReference type="SAM" id="Phobius"/>
    </source>
</evidence>
<evidence type="ECO:0000256" key="16">
    <source>
        <dbReference type="RuleBase" id="RU003945"/>
    </source>
</evidence>
<feature type="compositionally biased region" description="Acidic residues" evidence="17">
    <location>
        <begin position="292"/>
        <end position="307"/>
    </location>
</feature>
<reference evidence="21" key="1">
    <citation type="journal article" date="2019" name="Int. J. Syst. Evol. Microbiol.">
        <title>The Global Catalogue of Microorganisms (GCM) 10K type strain sequencing project: providing services to taxonomists for standard genome sequencing and annotation.</title>
        <authorList>
            <consortium name="The Broad Institute Genomics Platform"/>
            <consortium name="The Broad Institute Genome Sequencing Center for Infectious Disease"/>
            <person name="Wu L."/>
            <person name="Ma J."/>
        </authorList>
    </citation>
    <scope>NUCLEOTIDE SEQUENCE [LARGE SCALE GENOMIC DNA]</scope>
    <source>
        <strain evidence="21">CCUG 50347</strain>
    </source>
</reference>
<gene>
    <name evidence="20" type="primary">yidC</name>
    <name evidence="20" type="ORF">ACFPEL_20995</name>
</gene>
<dbReference type="RefSeq" id="WP_274187564.1">
    <property type="nucleotide sequence ID" value="NZ_BAABHN010000045.1"/>
</dbReference>
<evidence type="ECO:0000256" key="3">
    <source>
        <dbReference type="ARBA" id="ARBA00015325"/>
    </source>
</evidence>
<dbReference type="NCBIfam" id="NF002899">
    <property type="entry name" value="PRK03449.1"/>
    <property type="match status" value="1"/>
</dbReference>
<comment type="subcellular location">
    <subcellularLocation>
        <location evidence="1">Cell membrane</location>
        <topology evidence="1">Multi-pass membrane protein</topology>
    </subcellularLocation>
    <subcellularLocation>
        <location evidence="16">Membrane</location>
        <topology evidence="16">Multi-pass membrane protein</topology>
    </subcellularLocation>
</comment>
<dbReference type="NCBIfam" id="TIGR03592">
    <property type="entry name" value="yidC_oxa1_cterm"/>
    <property type="match status" value="1"/>
</dbReference>
<evidence type="ECO:0000256" key="6">
    <source>
        <dbReference type="ARBA" id="ARBA00022692"/>
    </source>
</evidence>
<comment type="similarity">
    <text evidence="2">Belongs to the OXA1/ALB3/YidC family. Type 1 subfamily.</text>
</comment>
<evidence type="ECO:0000256" key="15">
    <source>
        <dbReference type="ARBA" id="ARBA00033342"/>
    </source>
</evidence>
<keyword evidence="10" id="KW-0143">Chaperone</keyword>
<evidence type="ECO:0000256" key="1">
    <source>
        <dbReference type="ARBA" id="ARBA00004651"/>
    </source>
</evidence>
<evidence type="ECO:0000256" key="4">
    <source>
        <dbReference type="ARBA" id="ARBA00022448"/>
    </source>
</evidence>
<dbReference type="PANTHER" id="PTHR12428:SF65">
    <property type="entry name" value="CYTOCHROME C OXIDASE ASSEMBLY PROTEIN COX18, MITOCHONDRIAL"/>
    <property type="match status" value="1"/>
</dbReference>
<comment type="caution">
    <text evidence="20">The sequence shown here is derived from an EMBL/GenBank/DDBJ whole genome shotgun (WGS) entry which is preliminary data.</text>
</comment>
<feature type="domain" description="Membrane insertase YidC/Oxa/ALB C-terminal" evidence="19">
    <location>
        <begin position="32"/>
        <end position="256"/>
    </location>
</feature>
<sequence>MLNFIYYPVSGIMWFWHEVFGFLLGPASGLGWALSVIFLVFTLRALLIKPFISQVRSMRKMQEFQPQIKKLQEKYKNDRTKLAEEMQKLQKEHGVNPLGGCLPLLVQLPVFIGLFHVLRGFQPNYPYNYVFDRADIESFTNADIFGVRLNEAVAGGMQSLGTFSFNFGDFQAHVLPVALPLMILAAVATHFTARVSQQHQSPAAAANPQAAIMGKITMWLFPAGLLVFGVFFPIAILIYFLSQNTWTLTQQFLIYRKIAREEEEKREQAREQRDALAPRPGQKPQRQRAADADVDVSDDPVATDDVVEAPAPTTAPKPGAKPGGKKAGGGSGRRAPGKVGPARSGGRQTSGNAAPGKVGANGSANGSSNGSGNGSAKNAGKGGGNGAGGKNGQLASSGQGKRPNSKKKK</sequence>
<dbReference type="InterPro" id="IPR047196">
    <property type="entry name" value="YidC_ALB_C"/>
</dbReference>
<keyword evidence="5" id="KW-1003">Cell membrane</keyword>
<feature type="compositionally biased region" description="Low complexity" evidence="17">
    <location>
        <begin position="360"/>
        <end position="379"/>
    </location>
</feature>
<organism evidence="20 21">
    <name type="scientific">Actinomycetospora chibensis</name>
    <dbReference type="NCBI Taxonomy" id="663606"/>
    <lineage>
        <taxon>Bacteria</taxon>
        <taxon>Bacillati</taxon>
        <taxon>Actinomycetota</taxon>
        <taxon>Actinomycetes</taxon>
        <taxon>Pseudonocardiales</taxon>
        <taxon>Pseudonocardiaceae</taxon>
        <taxon>Actinomycetospora</taxon>
    </lineage>
</organism>
<evidence type="ECO:0000256" key="12">
    <source>
        <dbReference type="ARBA" id="ARBA00026028"/>
    </source>
</evidence>
<dbReference type="Pfam" id="PF02096">
    <property type="entry name" value="60KD_IMP"/>
    <property type="match status" value="1"/>
</dbReference>
<name>A0ABV9RP71_9PSEU</name>
<protein>
    <recommendedName>
        <fullName evidence="3">Membrane protein insertase YidC</fullName>
    </recommendedName>
    <alternativeName>
        <fullName evidence="15">Foldase YidC</fullName>
    </alternativeName>
    <alternativeName>
        <fullName evidence="14">Membrane integrase YidC</fullName>
    </alternativeName>
    <alternativeName>
        <fullName evidence="13">Membrane protein YidC</fullName>
    </alternativeName>
</protein>
<feature type="transmembrane region" description="Helical" evidence="18">
    <location>
        <begin position="30"/>
        <end position="52"/>
    </location>
</feature>
<comment type="subunit">
    <text evidence="12">Interacts with the Sec translocase complex via SecD. Specifically interacts with transmembrane segments of nascent integral membrane proteins during membrane integration.</text>
</comment>
<feature type="transmembrane region" description="Helical" evidence="18">
    <location>
        <begin position="170"/>
        <end position="191"/>
    </location>
</feature>
<feature type="transmembrane region" description="Helical" evidence="18">
    <location>
        <begin position="95"/>
        <end position="118"/>
    </location>
</feature>
<dbReference type="EMBL" id="JBHSIM010000045">
    <property type="protein sequence ID" value="MFC4834902.1"/>
    <property type="molecule type" value="Genomic_DNA"/>
</dbReference>
<evidence type="ECO:0000256" key="2">
    <source>
        <dbReference type="ARBA" id="ARBA00010527"/>
    </source>
</evidence>
<proteinExistence type="inferred from homology"/>
<evidence type="ECO:0000256" key="11">
    <source>
        <dbReference type="ARBA" id="ARBA00025034"/>
    </source>
</evidence>
<evidence type="ECO:0000256" key="8">
    <source>
        <dbReference type="ARBA" id="ARBA00022989"/>
    </source>
</evidence>
<keyword evidence="9 18" id="KW-0472">Membrane</keyword>
<evidence type="ECO:0000259" key="19">
    <source>
        <dbReference type="Pfam" id="PF02096"/>
    </source>
</evidence>
<evidence type="ECO:0000256" key="9">
    <source>
        <dbReference type="ARBA" id="ARBA00023136"/>
    </source>
</evidence>
<keyword evidence="21" id="KW-1185">Reference proteome</keyword>
<dbReference type="InterPro" id="IPR001708">
    <property type="entry name" value="YidC/ALB3/OXA1/COX18"/>
</dbReference>
<dbReference type="InterPro" id="IPR028055">
    <property type="entry name" value="YidC/Oxa/ALB_C"/>
</dbReference>
<keyword evidence="8 18" id="KW-1133">Transmembrane helix</keyword>
<feature type="compositionally biased region" description="Gly residues" evidence="17">
    <location>
        <begin position="321"/>
        <end position="332"/>
    </location>
</feature>
<feature type="region of interest" description="Disordered" evidence="17">
    <location>
        <begin position="266"/>
        <end position="409"/>
    </location>
</feature>
<feature type="transmembrane region" description="Helical" evidence="18">
    <location>
        <begin position="219"/>
        <end position="241"/>
    </location>
</feature>
<evidence type="ECO:0000256" key="14">
    <source>
        <dbReference type="ARBA" id="ARBA00033245"/>
    </source>
</evidence>
<keyword evidence="7" id="KW-0653">Protein transport</keyword>
<feature type="compositionally biased region" description="Basic and acidic residues" evidence="17">
    <location>
        <begin position="266"/>
        <end position="276"/>
    </location>
</feature>
<dbReference type="CDD" id="cd20070">
    <property type="entry name" value="5TM_YidC_Alb3"/>
    <property type="match status" value="1"/>
</dbReference>
<evidence type="ECO:0000256" key="5">
    <source>
        <dbReference type="ARBA" id="ARBA00022475"/>
    </source>
</evidence>